<dbReference type="RefSeq" id="XP_015191221.1">
    <property type="nucleotide sequence ID" value="XM_015335735.1"/>
</dbReference>
<evidence type="ECO:0000313" key="6">
    <source>
        <dbReference type="Proteomes" id="UP000694924"/>
    </source>
</evidence>
<dbReference type="Proteomes" id="UP000694924">
    <property type="component" value="Unplaced"/>
</dbReference>
<keyword evidence="1" id="KW-0677">Repeat</keyword>
<dbReference type="SUPFAM" id="SSF49854">
    <property type="entry name" value="Spermadhesin, CUB domain"/>
    <property type="match status" value="1"/>
</dbReference>
<dbReference type="Pfam" id="PF00431">
    <property type="entry name" value="CUB"/>
    <property type="match status" value="1"/>
</dbReference>
<sequence>MGLVRRTTIPNVIFLPLLVLTFLGQLIVPVISRIIVPTSNPSSFIRTTKAVKLSSGNMEIINEIQCSNRVLRLTCRSLRAFIFVLEAEYQPNRTEFCGYQSHMLISKKNKFQLGNNKRVKDTRQLRGNYIKDEEEDERNLFDVRASFNRKCSGQHHCRYNLSNDHPGTTYWHPAAIKFKYACVPEIAVCKYCNVEVKIPKGEEGGYLKSPGYPLYYPGGYSCGWTFKSSPGERIVLTFHDLNIRSPESNGTCVDVVKIRENGNTLFERCGIAAGITIISNSNLVTLDLIASTRLYPARGFLLQYQVLRCPNVSAPNGSYISNDTVTSRTFSCKSGTVFPDTRKENRILECKNGKWNESIDKLPTCVDNKIRRELLHPTSAVILKTENEQHHLSSLSGDNVVGAGVRIGRGEGAIANENSQIMDSAQSAMMKQADYVVDVVLPTVLIALLFVGNAIIVYIIFQYRKRKIPTTEQGEELALRNTADVPQV</sequence>
<keyword evidence="4" id="KW-1133">Transmembrane helix</keyword>
<reference evidence="7" key="1">
    <citation type="submission" date="2025-08" db="UniProtKB">
        <authorList>
            <consortium name="RefSeq"/>
        </authorList>
    </citation>
    <scope>IDENTIFICATION</scope>
    <source>
        <tissue evidence="7">Whole body</tissue>
    </source>
</reference>
<feature type="domain" description="CUB" evidence="5">
    <location>
        <begin position="192"/>
        <end position="307"/>
    </location>
</feature>
<dbReference type="Gene3D" id="2.60.120.290">
    <property type="entry name" value="Spermadhesin, CUB domain"/>
    <property type="match status" value="1"/>
</dbReference>
<accession>A0ABM1JFI3</accession>
<comment type="caution">
    <text evidence="3">Lacks conserved residue(s) required for the propagation of feature annotation.</text>
</comment>
<dbReference type="GeneID" id="107074367"/>
<gene>
    <name evidence="7" type="primary">LOC107074367</name>
</gene>
<dbReference type="PANTHER" id="PTHR24251">
    <property type="entry name" value="OVOCHYMASE-RELATED"/>
    <property type="match status" value="1"/>
</dbReference>
<dbReference type="SMART" id="SM00042">
    <property type="entry name" value="CUB"/>
    <property type="match status" value="1"/>
</dbReference>
<proteinExistence type="predicted"/>
<keyword evidence="4" id="KW-0472">Membrane</keyword>
<dbReference type="InterPro" id="IPR035914">
    <property type="entry name" value="Sperma_CUB_dom_sf"/>
</dbReference>
<feature type="transmembrane region" description="Helical" evidence="4">
    <location>
        <begin position="439"/>
        <end position="461"/>
    </location>
</feature>
<evidence type="ECO:0000256" key="1">
    <source>
        <dbReference type="ARBA" id="ARBA00022737"/>
    </source>
</evidence>
<evidence type="ECO:0000259" key="5">
    <source>
        <dbReference type="PROSITE" id="PS01180"/>
    </source>
</evidence>
<evidence type="ECO:0000313" key="7">
    <source>
        <dbReference type="RefSeq" id="XP_015191221.1"/>
    </source>
</evidence>
<evidence type="ECO:0000256" key="4">
    <source>
        <dbReference type="SAM" id="Phobius"/>
    </source>
</evidence>
<dbReference type="CDD" id="cd00041">
    <property type="entry name" value="CUB"/>
    <property type="match status" value="1"/>
</dbReference>
<dbReference type="InterPro" id="IPR000859">
    <property type="entry name" value="CUB_dom"/>
</dbReference>
<protein>
    <submittedName>
        <fullName evidence="7">Uncharacterized protein LOC107074367 isoform X1</fullName>
    </submittedName>
</protein>
<evidence type="ECO:0000256" key="3">
    <source>
        <dbReference type="PROSITE-ProRule" id="PRU00059"/>
    </source>
</evidence>
<dbReference type="PROSITE" id="PS01180">
    <property type="entry name" value="CUB"/>
    <property type="match status" value="1"/>
</dbReference>
<evidence type="ECO:0000256" key="2">
    <source>
        <dbReference type="ARBA" id="ARBA00023157"/>
    </source>
</evidence>
<keyword evidence="4" id="KW-0812">Transmembrane</keyword>
<name>A0ABM1JFI3_POLDO</name>
<organism evidence="6 7">
    <name type="scientific">Polistes dominula</name>
    <name type="common">European paper wasp</name>
    <name type="synonym">Vespa dominula</name>
    <dbReference type="NCBI Taxonomy" id="743375"/>
    <lineage>
        <taxon>Eukaryota</taxon>
        <taxon>Metazoa</taxon>
        <taxon>Ecdysozoa</taxon>
        <taxon>Arthropoda</taxon>
        <taxon>Hexapoda</taxon>
        <taxon>Insecta</taxon>
        <taxon>Pterygota</taxon>
        <taxon>Neoptera</taxon>
        <taxon>Endopterygota</taxon>
        <taxon>Hymenoptera</taxon>
        <taxon>Apocrita</taxon>
        <taxon>Aculeata</taxon>
        <taxon>Vespoidea</taxon>
        <taxon>Vespidae</taxon>
        <taxon>Polistinae</taxon>
        <taxon>Polistini</taxon>
        <taxon>Polistes</taxon>
    </lineage>
</organism>
<keyword evidence="6" id="KW-1185">Reference proteome</keyword>
<feature type="transmembrane region" description="Helical" evidence="4">
    <location>
        <begin position="12"/>
        <end position="36"/>
    </location>
</feature>
<keyword evidence="2" id="KW-1015">Disulfide bond</keyword>